<evidence type="ECO:0000313" key="3">
    <source>
        <dbReference type="Proteomes" id="UP000245956"/>
    </source>
</evidence>
<dbReference type="AlphaFoldDB" id="A0A2U3EKF4"/>
<organism evidence="2 3">
    <name type="scientific">Purpureocillium lilacinum</name>
    <name type="common">Paecilomyces lilacinus</name>
    <dbReference type="NCBI Taxonomy" id="33203"/>
    <lineage>
        <taxon>Eukaryota</taxon>
        <taxon>Fungi</taxon>
        <taxon>Dikarya</taxon>
        <taxon>Ascomycota</taxon>
        <taxon>Pezizomycotina</taxon>
        <taxon>Sordariomycetes</taxon>
        <taxon>Hypocreomycetidae</taxon>
        <taxon>Hypocreales</taxon>
        <taxon>Ophiocordycipitaceae</taxon>
        <taxon>Purpureocillium</taxon>
    </lineage>
</organism>
<gene>
    <name evidence="2" type="ORF">PCL_08308</name>
</gene>
<dbReference type="Proteomes" id="UP000245956">
    <property type="component" value="Unassembled WGS sequence"/>
</dbReference>
<feature type="region of interest" description="Disordered" evidence="1">
    <location>
        <begin position="64"/>
        <end position="85"/>
    </location>
</feature>
<dbReference type="EMBL" id="LCWV01000003">
    <property type="protein sequence ID" value="PWI74994.1"/>
    <property type="molecule type" value="Genomic_DNA"/>
</dbReference>
<sequence>MGAGSQDRAWRWWGDQFSSSLAMTGAGNPRSASTARAPDHGKAAARMPASSRWSWVVGWVQRRTRPPPPAQVSTGGMPTAGNWNWSQPRRAVSRRLRCLQGAELLAGDCPPWSCSHPSRRPAARVARTLPSPLASISATLPTTSSTSINAARWAKRMPHAGRPSVRLALAWSSVLIPSSHHPHPPPCDVTIPKAPLQTPGAATIGLGRSSKPPCPSIVCRLASSARDRTPVRNRSVKPGGGPHIRSSYRQAKLQ</sequence>
<proteinExistence type="predicted"/>
<name>A0A2U3EKF4_PURLI</name>
<evidence type="ECO:0000313" key="2">
    <source>
        <dbReference type="EMBL" id="PWI74994.1"/>
    </source>
</evidence>
<comment type="caution">
    <text evidence="2">The sequence shown here is derived from an EMBL/GenBank/DDBJ whole genome shotgun (WGS) entry which is preliminary data.</text>
</comment>
<evidence type="ECO:0000256" key="1">
    <source>
        <dbReference type="SAM" id="MobiDB-lite"/>
    </source>
</evidence>
<accession>A0A2U3EKF4</accession>
<feature type="compositionally biased region" description="Polar residues" evidence="1">
    <location>
        <begin position="71"/>
        <end position="85"/>
    </location>
</feature>
<feature type="region of interest" description="Disordered" evidence="1">
    <location>
        <begin position="23"/>
        <end position="47"/>
    </location>
</feature>
<reference evidence="2 3" key="1">
    <citation type="journal article" date="2016" name="Front. Microbiol.">
        <title>Genome and transcriptome sequences reveal the specific parasitism of the nematophagous Purpureocillium lilacinum 36-1.</title>
        <authorList>
            <person name="Xie J."/>
            <person name="Li S."/>
            <person name="Mo C."/>
            <person name="Xiao X."/>
            <person name="Peng D."/>
            <person name="Wang G."/>
            <person name="Xiao Y."/>
        </authorList>
    </citation>
    <scope>NUCLEOTIDE SEQUENCE [LARGE SCALE GENOMIC DNA]</scope>
    <source>
        <strain evidence="2 3">36-1</strain>
    </source>
</reference>
<protein>
    <submittedName>
        <fullName evidence="2">Uncharacterized protein</fullName>
    </submittedName>
</protein>
<feature type="region of interest" description="Disordered" evidence="1">
    <location>
        <begin position="224"/>
        <end position="254"/>
    </location>
</feature>